<evidence type="ECO:0000313" key="2">
    <source>
        <dbReference type="EMBL" id="HHQ80441.1"/>
    </source>
</evidence>
<protein>
    <recommendedName>
        <fullName evidence="1">Calcineurin-like phosphoesterase domain-containing protein</fullName>
    </recommendedName>
</protein>
<organism evidence="2">
    <name type="scientific">Fervidicoccus fontis</name>
    <dbReference type="NCBI Taxonomy" id="683846"/>
    <lineage>
        <taxon>Archaea</taxon>
        <taxon>Thermoproteota</taxon>
        <taxon>Thermoprotei</taxon>
        <taxon>Fervidicoccales</taxon>
        <taxon>Fervidicoccaceae</taxon>
        <taxon>Fervidicoccus</taxon>
    </lineage>
</organism>
<accession>A0A7J3ZK03</accession>
<name>A0A7J3ZK03_9CREN</name>
<comment type="caution">
    <text evidence="2">The sequence shown here is derived from an EMBL/GenBank/DDBJ whole genome shotgun (WGS) entry which is preliminary data.</text>
</comment>
<dbReference type="EMBL" id="DRZC01000039">
    <property type="protein sequence ID" value="HHQ80441.1"/>
    <property type="molecule type" value="Genomic_DNA"/>
</dbReference>
<gene>
    <name evidence="2" type="ORF">ENM78_03145</name>
</gene>
<dbReference type="PANTHER" id="PTHR37523">
    <property type="entry name" value="METALLOPHOSPHOESTERASE"/>
    <property type="match status" value="1"/>
</dbReference>
<feature type="domain" description="Calcineurin-like phosphoesterase" evidence="1">
    <location>
        <begin position="1"/>
        <end position="192"/>
    </location>
</feature>
<sequence length="204" mass="22611">MRVLHVSDIHCSIAMLERLFKSLSSTEYDLIAVTGDIECDSEAVEILKSQNKPVLFVPGNMDDIGVLKTFKQHEMSIDAEMREIGGFAFCGIGGLSFVSSLNTITSKLKGRKSELEGRLVVLSHFPPRAERVDVVTTGLHAGLKELRDFILEYRPLAFLHGHIHESPGSEVIGNTLVVNAGPLRKRCYAIVDLKLRVAENRLLK</sequence>
<dbReference type="PANTHER" id="PTHR37523:SF1">
    <property type="entry name" value="CALCINEURIN-LIKE PHOSPHOESTERASE DOMAIN-CONTAINING PROTEIN"/>
    <property type="match status" value="1"/>
</dbReference>
<dbReference type="SUPFAM" id="SSF56300">
    <property type="entry name" value="Metallo-dependent phosphatases"/>
    <property type="match status" value="1"/>
</dbReference>
<dbReference type="Pfam" id="PF12850">
    <property type="entry name" value="Metallophos_2"/>
    <property type="match status" value="1"/>
</dbReference>
<reference evidence="2" key="1">
    <citation type="journal article" date="2020" name="mSystems">
        <title>Genome- and Community-Level Interaction Insights into Carbon Utilization and Element Cycling Functions of Hydrothermarchaeota in Hydrothermal Sediment.</title>
        <authorList>
            <person name="Zhou Z."/>
            <person name="Liu Y."/>
            <person name="Xu W."/>
            <person name="Pan J."/>
            <person name="Luo Z.H."/>
            <person name="Li M."/>
        </authorList>
    </citation>
    <scope>NUCLEOTIDE SEQUENCE [LARGE SCALE GENOMIC DNA]</scope>
    <source>
        <strain evidence="2">SpSt-1116</strain>
    </source>
</reference>
<dbReference type="Gene3D" id="3.60.21.10">
    <property type="match status" value="1"/>
</dbReference>
<dbReference type="InterPro" id="IPR024654">
    <property type="entry name" value="Calcineurin-like_PHP_lpxH"/>
</dbReference>
<proteinExistence type="predicted"/>
<dbReference type="AlphaFoldDB" id="A0A7J3ZK03"/>
<dbReference type="InterPro" id="IPR029052">
    <property type="entry name" value="Metallo-depent_PP-like"/>
</dbReference>
<evidence type="ECO:0000259" key="1">
    <source>
        <dbReference type="Pfam" id="PF12850"/>
    </source>
</evidence>